<name>H8ZAT2_NEMA1</name>
<accession>H8ZAT2</accession>
<feature type="transmembrane region" description="Helical" evidence="1">
    <location>
        <begin position="98"/>
        <end position="116"/>
    </location>
</feature>
<dbReference type="EMBL" id="JH604634">
    <property type="protein sequence ID" value="EHY65985.1"/>
    <property type="molecule type" value="Genomic_DNA"/>
</dbReference>
<gene>
    <name evidence="2" type="ORF">NERG_00681</name>
</gene>
<keyword evidence="1" id="KW-0812">Transmembrane</keyword>
<evidence type="ECO:0000313" key="2">
    <source>
        <dbReference type="EMBL" id="EHY65985.1"/>
    </source>
</evidence>
<sequence length="179" mass="20503">MLDLCLVKQTFFCKYDIYPRAFLFLAYGWLSTMSYLILTHVAYHITNIYRTHNNEDKRSSLKFLISSFTSLLIITLVFGMLGGWYSIHSISNPGRVDLCILFTVAFLFYACIFLTVGEELRNLIDITQFKNTQEAYKNNILYTKCILALIIIAGLALICGCSAFFYELSIYGPEILCSN</sequence>
<dbReference type="AlphaFoldDB" id="H8ZAT2"/>
<proteinExistence type="predicted"/>
<feature type="transmembrane region" description="Helical" evidence="1">
    <location>
        <begin position="63"/>
        <end position="86"/>
    </location>
</feature>
<keyword evidence="1" id="KW-1133">Transmembrane helix</keyword>
<feature type="transmembrane region" description="Helical" evidence="1">
    <location>
        <begin position="146"/>
        <end position="166"/>
    </location>
</feature>
<reference evidence="2" key="1">
    <citation type="submission" date="2011-03" db="EMBL/GenBank/DDBJ databases">
        <title>The Genome Sequence of Nematocida sp1 strain ERTm2.</title>
        <authorList>
            <consortium name="The Broad Institute Genome Sequencing Platform"/>
            <consortium name="The Broad Institute Genome Sequencing Center for Infectious Disease"/>
            <person name="Cuomo C."/>
            <person name="Troemel E."/>
            <person name="Young S.K."/>
            <person name="Zeng Q."/>
            <person name="Gargeya S."/>
            <person name="Fitzgerald M."/>
            <person name="Haas B."/>
            <person name="Abouelleil A."/>
            <person name="Alvarado L."/>
            <person name="Arachchi H.M."/>
            <person name="Berlin A."/>
            <person name="Brown A."/>
            <person name="Chapman S.B."/>
            <person name="Chen Z."/>
            <person name="Dunbar C."/>
            <person name="Freedman E."/>
            <person name="Gearin G."/>
            <person name="Gellesch M."/>
            <person name="Goldberg J."/>
            <person name="Griggs A."/>
            <person name="Gujja S."/>
            <person name="Heilman E.R."/>
            <person name="Heiman D."/>
            <person name="Howarth C."/>
            <person name="Larson L."/>
            <person name="Lui A."/>
            <person name="MacDonald P.J.P."/>
            <person name="Mehta T."/>
            <person name="Montmayeur A."/>
            <person name="Murphy C."/>
            <person name="Neiman D."/>
            <person name="Pearson M."/>
            <person name="Priest M."/>
            <person name="Roberts A."/>
            <person name="Saif S."/>
            <person name="Shea T."/>
            <person name="Shenoy N."/>
            <person name="Sisk P."/>
            <person name="Stolte C."/>
            <person name="Sykes S."/>
            <person name="White J."/>
            <person name="Yandava C."/>
            <person name="Wortman J."/>
            <person name="Nusbaum C."/>
            <person name="Birren B."/>
        </authorList>
    </citation>
    <scope>NUCLEOTIDE SEQUENCE</scope>
    <source>
        <strain evidence="2">ERTm2</strain>
    </source>
</reference>
<dbReference type="HOGENOM" id="CLU_095768_0_0_1"/>
<feature type="transmembrane region" description="Helical" evidence="1">
    <location>
        <begin position="21"/>
        <end position="43"/>
    </location>
</feature>
<evidence type="ECO:0000256" key="1">
    <source>
        <dbReference type="SAM" id="Phobius"/>
    </source>
</evidence>
<protein>
    <submittedName>
        <fullName evidence="2">Uncharacterized protein</fullName>
    </submittedName>
</protein>
<dbReference type="Proteomes" id="UP000005622">
    <property type="component" value="Unassembled WGS sequence"/>
</dbReference>
<keyword evidence="1" id="KW-0472">Membrane</keyword>
<organism evidence="2">
    <name type="scientific">Nematocida ausubeli (strain ATCC PRA-371 / ERTm2)</name>
    <name type="common">Nematode killer fungus</name>
    <dbReference type="NCBI Taxonomy" id="1913371"/>
    <lineage>
        <taxon>Eukaryota</taxon>
        <taxon>Fungi</taxon>
        <taxon>Fungi incertae sedis</taxon>
        <taxon>Microsporidia</taxon>
        <taxon>Nematocida</taxon>
    </lineage>
</organism>